<accession>A0A0C3W9N8</accession>
<proteinExistence type="predicted"/>
<dbReference type="EMBL" id="AC148994">
    <property type="protein sequence ID" value="ABD28564.1"/>
    <property type="molecule type" value="Genomic_DNA"/>
</dbReference>
<dbReference type="EMBL" id="PSQE01000023">
    <property type="protein sequence ID" value="RHN38418.1"/>
    <property type="molecule type" value="Genomic_DNA"/>
</dbReference>
<dbReference type="EMBL" id="CM001223">
    <property type="protein sequence ID" value="AES80338.2"/>
    <property type="molecule type" value="Genomic_DNA"/>
</dbReference>
<dbReference type="Proteomes" id="UP000265566">
    <property type="component" value="Chromosome 7"/>
</dbReference>
<dbReference type="Gramene" id="rna41629">
    <property type="protein sequence ID" value="RHN47074.1"/>
    <property type="gene ID" value="gene41629"/>
</dbReference>
<evidence type="ECO:0000313" key="5">
    <source>
        <dbReference type="EnsemblPlants" id="AES80338"/>
    </source>
</evidence>
<evidence type="ECO:0000313" key="1">
    <source>
        <dbReference type="EMBL" id="ABD28564.1"/>
    </source>
</evidence>
<dbReference type="EnsemblPlants" id="AES80338">
    <property type="protein sequence ID" value="AES80338"/>
    <property type="gene ID" value="MTR_7g079450"/>
</dbReference>
<gene>
    <name evidence="5" type="primary">11413744</name>
    <name evidence="2" type="ordered locus">MTR_7g079450</name>
    <name evidence="1" type="ORF">MtrDRAFT_AC148994g6v2</name>
    <name evidence="3" type="ORF">MtrunA17_Chr0c19g0493761</name>
    <name evidence="4" type="ORF">MtrunA17_Chr7g0249011</name>
</gene>
<reference evidence="5" key="5">
    <citation type="submission" date="2015-04" db="UniProtKB">
        <authorList>
            <consortium name="EnsemblPlants"/>
        </authorList>
    </citation>
    <scope>IDENTIFICATION</scope>
    <source>
        <strain evidence="5">cv. Jemalong A17</strain>
    </source>
</reference>
<name>Q2HV83_MEDTR</name>
<accession>G7KQL0</accession>
<dbReference type="Proteomes" id="UP000002051">
    <property type="component" value="Unassembled WGS sequence"/>
</dbReference>
<sequence length="137" mass="15342">MDVIIAFDLKEATMAEIALPNDCSRGIYDLLVFHGLISVWNVERSTVKIWVMQEYAVHSSWTTTLDFSFHPPLDFSPICFTNCGDIVGPIAGGGLAKLNDKGQLQEYHSYGDRYFMRSQMAVYIESLLSLPDGTEQA</sequence>
<reference evidence="1" key="2">
    <citation type="submission" date="2007-03" db="EMBL/GenBank/DDBJ databases">
        <authorList>
            <consortium name="The International Medicago Genome Annotation Group"/>
        </authorList>
    </citation>
    <scope>NUCLEOTIDE SEQUENCE</scope>
</reference>
<dbReference type="Gramene" id="rna50759">
    <property type="protein sequence ID" value="RHN38418.1"/>
    <property type="gene ID" value="gene50759"/>
</dbReference>
<evidence type="ECO:0000313" key="6">
    <source>
        <dbReference type="Proteomes" id="UP000002051"/>
    </source>
</evidence>
<dbReference type="PaxDb" id="3880-AES80338"/>
<reference evidence="2 6" key="4">
    <citation type="journal article" date="2014" name="BMC Genomics">
        <title>An improved genome release (version Mt4.0) for the model legume Medicago truncatula.</title>
        <authorList>
            <person name="Tang H."/>
            <person name="Krishnakumar V."/>
            <person name="Bidwell S."/>
            <person name="Rosen B."/>
            <person name="Chan A."/>
            <person name="Zhou S."/>
            <person name="Gentzbittel L."/>
            <person name="Childs K.L."/>
            <person name="Yandell M."/>
            <person name="Gundlach H."/>
            <person name="Mayer K.F."/>
            <person name="Schwartz D.C."/>
            <person name="Town C.D."/>
        </authorList>
    </citation>
    <scope>GENOME REANNOTATION</scope>
    <source>
        <strain evidence="5 6">cv. Jemalong A17</strain>
    </source>
</reference>
<evidence type="ECO:0000313" key="3">
    <source>
        <dbReference type="EMBL" id="RHN38418.1"/>
    </source>
</evidence>
<accession>Q2HV83</accession>
<keyword evidence="6" id="KW-1185">Reference proteome</keyword>
<dbReference type="AlphaFoldDB" id="Q2HV83"/>
<dbReference type="KEGG" id="mtr:11413744"/>
<organism evidence="1">
    <name type="scientific">Medicago truncatula</name>
    <name type="common">Barrel medic</name>
    <name type="synonym">Medicago tribuloides</name>
    <dbReference type="NCBI Taxonomy" id="3880"/>
    <lineage>
        <taxon>Eukaryota</taxon>
        <taxon>Viridiplantae</taxon>
        <taxon>Streptophyta</taxon>
        <taxon>Embryophyta</taxon>
        <taxon>Tracheophyta</taxon>
        <taxon>Spermatophyta</taxon>
        <taxon>Magnoliopsida</taxon>
        <taxon>eudicotyledons</taxon>
        <taxon>Gunneridae</taxon>
        <taxon>Pentapetalae</taxon>
        <taxon>rosids</taxon>
        <taxon>fabids</taxon>
        <taxon>Fabales</taxon>
        <taxon>Fabaceae</taxon>
        <taxon>Papilionoideae</taxon>
        <taxon>50 kb inversion clade</taxon>
        <taxon>NPAAA clade</taxon>
        <taxon>Hologalegina</taxon>
        <taxon>IRL clade</taxon>
        <taxon>Trifolieae</taxon>
        <taxon>Medicago</taxon>
    </lineage>
</organism>
<dbReference type="HOGENOM" id="CLU_1984900_0_0_1"/>
<dbReference type="OrthoDB" id="1428748at2759"/>
<reference evidence="1" key="1">
    <citation type="submission" date="2004-07" db="EMBL/GenBank/DDBJ databases">
        <authorList>
            <person name="Town C.D."/>
        </authorList>
    </citation>
    <scope>NUCLEOTIDE SEQUENCE</scope>
</reference>
<reference evidence="7" key="6">
    <citation type="journal article" date="2018" name="Nat. Plants">
        <title>Whole-genome landscape of Medicago truncatula symbiotic genes.</title>
        <authorList>
            <person name="Pecrix Y."/>
            <person name="Staton S.E."/>
            <person name="Sallet E."/>
            <person name="Lelandais-Briere C."/>
            <person name="Moreau S."/>
            <person name="Carrere S."/>
            <person name="Blein T."/>
            <person name="Jardinaud M.F."/>
            <person name="Latrasse D."/>
            <person name="Zouine M."/>
            <person name="Zahm M."/>
            <person name="Kreplak J."/>
            <person name="Mayjonade B."/>
            <person name="Satge C."/>
            <person name="Perez M."/>
            <person name="Cauet S."/>
            <person name="Marande W."/>
            <person name="Chantry-Darmon C."/>
            <person name="Lopez-Roques C."/>
            <person name="Bouchez O."/>
            <person name="Berard A."/>
            <person name="Debelle F."/>
            <person name="Munos S."/>
            <person name="Bendahmane A."/>
            <person name="Berges H."/>
            <person name="Niebel A."/>
            <person name="Buitink J."/>
            <person name="Frugier F."/>
            <person name="Benhamed M."/>
            <person name="Crespi M."/>
            <person name="Gouzy J."/>
            <person name="Gamas P."/>
        </authorList>
    </citation>
    <scope>NUCLEOTIDE SEQUENCE [LARGE SCALE GENOMIC DNA]</scope>
    <source>
        <strain evidence="7">cv. Jemalong A17</strain>
    </source>
</reference>
<evidence type="ECO:0000313" key="4">
    <source>
        <dbReference type="EMBL" id="RHN47074.1"/>
    </source>
</evidence>
<evidence type="ECO:0000313" key="7">
    <source>
        <dbReference type="Proteomes" id="UP000265566"/>
    </source>
</evidence>
<dbReference type="EMBL" id="PSQE01000007">
    <property type="protein sequence ID" value="RHN47074.1"/>
    <property type="molecule type" value="Genomic_DNA"/>
</dbReference>
<protein>
    <submittedName>
        <fullName evidence="1">F-box protein interaction domain; Galactose oxidase, central, putative</fullName>
    </submittedName>
    <submittedName>
        <fullName evidence="2">Galactose oxidase, putative</fullName>
    </submittedName>
</protein>
<evidence type="ECO:0000313" key="2">
    <source>
        <dbReference type="EMBL" id="AES80338.2"/>
    </source>
</evidence>
<reference evidence="2 6" key="3">
    <citation type="journal article" date="2011" name="Nature">
        <title>The Medicago genome provides insight into the evolution of rhizobial symbioses.</title>
        <authorList>
            <person name="Young N.D."/>
            <person name="Debelle F."/>
            <person name="Oldroyd G.E."/>
            <person name="Geurts R."/>
            <person name="Cannon S.B."/>
            <person name="Udvardi M.K."/>
            <person name="Benedito V.A."/>
            <person name="Mayer K.F."/>
            <person name="Gouzy J."/>
            <person name="Schoof H."/>
            <person name="Van de Peer Y."/>
            <person name="Proost S."/>
            <person name="Cook D.R."/>
            <person name="Meyers B.C."/>
            <person name="Spannagl M."/>
            <person name="Cheung F."/>
            <person name="De Mita S."/>
            <person name="Krishnakumar V."/>
            <person name="Gundlach H."/>
            <person name="Zhou S."/>
            <person name="Mudge J."/>
            <person name="Bharti A.K."/>
            <person name="Murray J.D."/>
            <person name="Naoumkina M.A."/>
            <person name="Rosen B."/>
            <person name="Silverstein K.A."/>
            <person name="Tang H."/>
            <person name="Rombauts S."/>
            <person name="Zhao P.X."/>
            <person name="Zhou P."/>
            <person name="Barbe V."/>
            <person name="Bardou P."/>
            <person name="Bechner M."/>
            <person name="Bellec A."/>
            <person name="Berger A."/>
            <person name="Berges H."/>
            <person name="Bidwell S."/>
            <person name="Bisseling T."/>
            <person name="Choisne N."/>
            <person name="Couloux A."/>
            <person name="Denny R."/>
            <person name="Deshpande S."/>
            <person name="Dai X."/>
            <person name="Doyle J.J."/>
            <person name="Dudez A.M."/>
            <person name="Farmer A.D."/>
            <person name="Fouteau S."/>
            <person name="Franken C."/>
            <person name="Gibelin C."/>
            <person name="Gish J."/>
            <person name="Goldstein S."/>
            <person name="Gonzalez A.J."/>
            <person name="Green P.J."/>
            <person name="Hallab A."/>
            <person name="Hartog M."/>
            <person name="Hua A."/>
            <person name="Humphray S.J."/>
            <person name="Jeong D.H."/>
            <person name="Jing Y."/>
            <person name="Jocker A."/>
            <person name="Kenton S.M."/>
            <person name="Kim D.J."/>
            <person name="Klee K."/>
            <person name="Lai H."/>
            <person name="Lang C."/>
            <person name="Lin S."/>
            <person name="Macmil S.L."/>
            <person name="Magdelenat G."/>
            <person name="Matthews L."/>
            <person name="McCorrison J."/>
            <person name="Monaghan E.L."/>
            <person name="Mun J.H."/>
            <person name="Najar F.Z."/>
            <person name="Nicholson C."/>
            <person name="Noirot C."/>
            <person name="O'Bleness M."/>
            <person name="Paule C.R."/>
            <person name="Poulain J."/>
            <person name="Prion F."/>
            <person name="Qin B."/>
            <person name="Qu C."/>
            <person name="Retzel E.F."/>
            <person name="Riddle C."/>
            <person name="Sallet E."/>
            <person name="Samain S."/>
            <person name="Samson N."/>
            <person name="Sanders I."/>
            <person name="Saurat O."/>
            <person name="Scarpelli C."/>
            <person name="Schiex T."/>
            <person name="Segurens B."/>
            <person name="Severin A.J."/>
            <person name="Sherrier D.J."/>
            <person name="Shi R."/>
            <person name="Sims S."/>
            <person name="Singer S.R."/>
            <person name="Sinharoy S."/>
            <person name="Sterck L."/>
            <person name="Viollet A."/>
            <person name="Wang B.B."/>
            <person name="Wang K."/>
            <person name="Wang M."/>
            <person name="Wang X."/>
            <person name="Warfsmann J."/>
            <person name="Weissenbach J."/>
            <person name="White D.D."/>
            <person name="White J.D."/>
            <person name="Wiley G.B."/>
            <person name="Wincker P."/>
            <person name="Xing Y."/>
            <person name="Yang L."/>
            <person name="Yao Z."/>
            <person name="Ying F."/>
            <person name="Zhai J."/>
            <person name="Zhou L."/>
            <person name="Zuber A."/>
            <person name="Denarie J."/>
            <person name="Dixon R.A."/>
            <person name="May G.D."/>
            <person name="Schwartz D.C."/>
            <person name="Rogers J."/>
            <person name="Quetier F."/>
            <person name="Town C.D."/>
            <person name="Roe B.A."/>
        </authorList>
    </citation>
    <scope>NUCLEOTIDE SEQUENCE [LARGE SCALE GENOMIC DNA]</scope>
    <source>
        <strain evidence="2">A17</strain>
        <strain evidence="5 6">cv. Jemalong A17</strain>
    </source>
</reference>
<reference evidence="3" key="7">
    <citation type="journal article" date="2018" name="Nat. Plants">
        <title>Whole-genome landscape of Medicago truncatula symbiotic genes.</title>
        <authorList>
            <person name="Pecrix Y."/>
            <person name="Gamas P."/>
            <person name="Carrere S."/>
        </authorList>
    </citation>
    <scope>NUCLEOTIDE SEQUENCE</scope>
    <source>
        <tissue evidence="3">Leaves</tissue>
    </source>
</reference>